<evidence type="ECO:0000313" key="3">
    <source>
        <dbReference type="Proteomes" id="UP000268652"/>
    </source>
</evidence>
<evidence type="ECO:0000313" key="2">
    <source>
        <dbReference type="EMBL" id="RKN25271.1"/>
    </source>
</evidence>
<evidence type="ECO:0000313" key="1">
    <source>
        <dbReference type="EMBL" id="RKN11008.1"/>
    </source>
</evidence>
<evidence type="ECO:0000313" key="4">
    <source>
        <dbReference type="Proteomes" id="UP000275024"/>
    </source>
</evidence>
<keyword evidence="3" id="KW-1185">Reference proteome</keyword>
<name>A0A3A9WD56_9ACTN</name>
<dbReference type="AlphaFoldDB" id="A0A3A9WD56"/>
<dbReference type="Proteomes" id="UP000268652">
    <property type="component" value="Unassembled WGS sequence"/>
</dbReference>
<dbReference type="EMBL" id="RBDY01000004">
    <property type="protein sequence ID" value="RKN25271.1"/>
    <property type="molecule type" value="Genomic_DNA"/>
</dbReference>
<protein>
    <submittedName>
        <fullName evidence="1">Uncharacterized protein</fullName>
    </submittedName>
</protein>
<gene>
    <name evidence="2" type="ORF">D7318_08585</name>
    <name evidence="1" type="ORF">D7319_07730</name>
</gene>
<organism evidence="1 4">
    <name type="scientific">Streptomyces radicis</name>
    <dbReference type="NCBI Taxonomy" id="1750517"/>
    <lineage>
        <taxon>Bacteria</taxon>
        <taxon>Bacillati</taxon>
        <taxon>Actinomycetota</taxon>
        <taxon>Actinomycetes</taxon>
        <taxon>Kitasatosporales</taxon>
        <taxon>Streptomycetaceae</taxon>
        <taxon>Streptomyces</taxon>
    </lineage>
</organism>
<proteinExistence type="predicted"/>
<dbReference type="Proteomes" id="UP000275024">
    <property type="component" value="Unassembled WGS sequence"/>
</dbReference>
<sequence>MDYHELLLAQRIGGMALAAARHAHAALGDVHGLPLATDGARRHLERPEALDKSLIIAAFAEDTANSRRFSDLLAEADPLITAWLGTHAERTEDRDALLSSGGPFPDWETTPHAWGAEGVTCGFMASGGARESDISRGHPGGGDVFHLYHGDVAACSLRLMYRGGSPV</sequence>
<dbReference type="EMBL" id="RBDX01000004">
    <property type="protein sequence ID" value="RKN11008.1"/>
    <property type="molecule type" value="Genomic_DNA"/>
</dbReference>
<reference evidence="3 4" key="1">
    <citation type="submission" date="2018-09" db="EMBL/GenBank/DDBJ databases">
        <title>Streptomyces sp. nov. DS1-2, an endophytic actinomycete isolated from roots of Dendrobium scabrilingue.</title>
        <authorList>
            <person name="Kuncharoen N."/>
            <person name="Kudo T."/>
            <person name="Ohkuma M."/>
            <person name="Yuki M."/>
            <person name="Tanasupawat S."/>
        </authorList>
    </citation>
    <scope>NUCLEOTIDE SEQUENCE [LARGE SCALE GENOMIC DNA]</scope>
    <source>
        <strain evidence="1 4">AZ1-7</strain>
        <strain evidence="2 3">DS1-2</strain>
    </source>
</reference>
<comment type="caution">
    <text evidence="1">The sequence shown here is derived from an EMBL/GenBank/DDBJ whole genome shotgun (WGS) entry which is preliminary data.</text>
</comment>
<accession>A0A3A9WD56</accession>